<name>A0A9R1VUU4_LACSA</name>
<organism evidence="1 2">
    <name type="scientific">Lactuca sativa</name>
    <name type="common">Garden lettuce</name>
    <dbReference type="NCBI Taxonomy" id="4236"/>
    <lineage>
        <taxon>Eukaryota</taxon>
        <taxon>Viridiplantae</taxon>
        <taxon>Streptophyta</taxon>
        <taxon>Embryophyta</taxon>
        <taxon>Tracheophyta</taxon>
        <taxon>Spermatophyta</taxon>
        <taxon>Magnoliopsida</taxon>
        <taxon>eudicotyledons</taxon>
        <taxon>Gunneridae</taxon>
        <taxon>Pentapetalae</taxon>
        <taxon>asterids</taxon>
        <taxon>campanulids</taxon>
        <taxon>Asterales</taxon>
        <taxon>Asteraceae</taxon>
        <taxon>Cichorioideae</taxon>
        <taxon>Cichorieae</taxon>
        <taxon>Lactucinae</taxon>
        <taxon>Lactuca</taxon>
    </lineage>
</organism>
<sequence>MSLIAVLRRFHHDRSPPAPPQPLPSLSRFKGSIFLIRSGSDSTTKPSERKLQRLEISYLNSVKERESSKLYFVKRSIKSCLPVCV</sequence>
<evidence type="ECO:0000313" key="1">
    <source>
        <dbReference type="EMBL" id="KAJ0212308.1"/>
    </source>
</evidence>
<protein>
    <submittedName>
        <fullName evidence="1">Uncharacterized protein</fullName>
    </submittedName>
</protein>
<reference evidence="1 2" key="1">
    <citation type="journal article" date="2017" name="Nat. Commun.">
        <title>Genome assembly with in vitro proximity ligation data and whole-genome triplication in lettuce.</title>
        <authorList>
            <person name="Reyes-Chin-Wo S."/>
            <person name="Wang Z."/>
            <person name="Yang X."/>
            <person name="Kozik A."/>
            <person name="Arikit S."/>
            <person name="Song C."/>
            <person name="Xia L."/>
            <person name="Froenicke L."/>
            <person name="Lavelle D.O."/>
            <person name="Truco M.J."/>
            <person name="Xia R."/>
            <person name="Zhu S."/>
            <person name="Xu C."/>
            <person name="Xu H."/>
            <person name="Xu X."/>
            <person name="Cox K."/>
            <person name="Korf I."/>
            <person name="Meyers B.C."/>
            <person name="Michelmore R.W."/>
        </authorList>
    </citation>
    <scope>NUCLEOTIDE SEQUENCE [LARGE SCALE GENOMIC DNA]</scope>
    <source>
        <strain evidence="2">cv. Salinas</strain>
        <tissue evidence="1">Seedlings</tissue>
    </source>
</reference>
<keyword evidence="2" id="KW-1185">Reference proteome</keyword>
<dbReference type="EMBL" id="NBSK02000004">
    <property type="protein sequence ID" value="KAJ0212308.1"/>
    <property type="molecule type" value="Genomic_DNA"/>
</dbReference>
<dbReference type="AlphaFoldDB" id="A0A9R1VUU4"/>
<proteinExistence type="predicted"/>
<evidence type="ECO:0000313" key="2">
    <source>
        <dbReference type="Proteomes" id="UP000235145"/>
    </source>
</evidence>
<dbReference type="Proteomes" id="UP000235145">
    <property type="component" value="Unassembled WGS sequence"/>
</dbReference>
<accession>A0A9R1VUU4</accession>
<gene>
    <name evidence="1" type="ORF">LSAT_V11C400162480</name>
</gene>
<comment type="caution">
    <text evidence="1">The sequence shown here is derived from an EMBL/GenBank/DDBJ whole genome shotgun (WGS) entry which is preliminary data.</text>
</comment>